<sequence>MPALDVAILTDRRLLNPPLDEPYGCQVLLEEAWLLHHLKRLGLSAARVAWDDPQHDWSNTGTALFRSTWDYFERYDEFSPWLENVARILPLQNRYDLLSWNLDKRYLRDLAEQGVAIVPTLYLERGSTADLAMLAARLGCHELVIKPVVSGSARLTFRGTPALLQAQLDSCLVSEAMMVQPFMPTVLEQGELSLMVIDGRFSHAIRKTPAPGDFRVQDDHGGIVHPYFPSPAEIEFAERAVAACPVLPLYARVDLVEDGDRLRIMELELVEPELFFRFRPQAAEALAQGLAKRLGRG</sequence>
<reference evidence="2" key="1">
    <citation type="journal article" date="2019" name="Int. J. Syst. Evol. Microbiol.">
        <title>The Global Catalogue of Microorganisms (GCM) 10K type strain sequencing project: providing services to taxonomists for standard genome sequencing and annotation.</title>
        <authorList>
            <consortium name="The Broad Institute Genomics Platform"/>
            <consortium name="The Broad Institute Genome Sequencing Center for Infectious Disease"/>
            <person name="Wu L."/>
            <person name="Ma J."/>
        </authorList>
    </citation>
    <scope>NUCLEOTIDE SEQUENCE [LARGE SCALE GENOMIC DNA]</scope>
    <source>
        <strain evidence="2">LMG 29894</strain>
    </source>
</reference>
<proteinExistence type="predicted"/>
<gene>
    <name evidence="1" type="ORF">ACFOW7_14310</name>
</gene>
<dbReference type="PANTHER" id="PTHR39217:SF1">
    <property type="entry name" value="GLUTATHIONE SYNTHETASE"/>
    <property type="match status" value="1"/>
</dbReference>
<comment type="caution">
    <text evidence="1">The sequence shown here is derived from an EMBL/GenBank/DDBJ whole genome shotgun (WGS) entry which is preliminary data.</text>
</comment>
<dbReference type="RefSeq" id="WP_378165422.1">
    <property type="nucleotide sequence ID" value="NZ_JBHSBU010000001.1"/>
</dbReference>
<dbReference type="GO" id="GO:0016874">
    <property type="term" value="F:ligase activity"/>
    <property type="evidence" value="ECO:0007669"/>
    <property type="project" value="UniProtKB-KW"/>
</dbReference>
<dbReference type="EMBL" id="JBHSBU010000001">
    <property type="protein sequence ID" value="MFC4160512.1"/>
    <property type="molecule type" value="Genomic_DNA"/>
</dbReference>
<name>A0ABV8MS43_9NEIS</name>
<accession>A0ABV8MS43</accession>
<dbReference type="PANTHER" id="PTHR39217">
    <property type="match status" value="1"/>
</dbReference>
<keyword evidence="1" id="KW-0436">Ligase</keyword>
<evidence type="ECO:0000313" key="1">
    <source>
        <dbReference type="EMBL" id="MFC4160512.1"/>
    </source>
</evidence>
<dbReference type="SUPFAM" id="SSF56059">
    <property type="entry name" value="Glutathione synthetase ATP-binding domain-like"/>
    <property type="match status" value="1"/>
</dbReference>
<dbReference type="InterPro" id="IPR053191">
    <property type="entry name" value="DcsG_Biosynth_Enzyme"/>
</dbReference>
<dbReference type="Gene3D" id="3.30.470.20">
    <property type="entry name" value="ATP-grasp fold, B domain"/>
    <property type="match status" value="1"/>
</dbReference>
<dbReference type="Proteomes" id="UP001595791">
    <property type="component" value="Unassembled WGS sequence"/>
</dbReference>
<keyword evidence="2" id="KW-1185">Reference proteome</keyword>
<organism evidence="1 2">
    <name type="scientific">Chitinimonas lacunae</name>
    <dbReference type="NCBI Taxonomy" id="1963018"/>
    <lineage>
        <taxon>Bacteria</taxon>
        <taxon>Pseudomonadati</taxon>
        <taxon>Pseudomonadota</taxon>
        <taxon>Betaproteobacteria</taxon>
        <taxon>Neisseriales</taxon>
        <taxon>Chitinibacteraceae</taxon>
        <taxon>Chitinimonas</taxon>
    </lineage>
</organism>
<protein>
    <submittedName>
        <fullName evidence="1">RimK family alpha-L-glutamate ligase</fullName>
    </submittedName>
</protein>
<evidence type="ECO:0000313" key="2">
    <source>
        <dbReference type="Proteomes" id="UP001595791"/>
    </source>
</evidence>